<dbReference type="Gene3D" id="1.20.1260.10">
    <property type="match status" value="1"/>
</dbReference>
<evidence type="ECO:0000313" key="3">
    <source>
        <dbReference type="EMBL" id="GAA4792937.1"/>
    </source>
</evidence>
<proteinExistence type="predicted"/>
<dbReference type="EMBL" id="BAABIQ010000033">
    <property type="protein sequence ID" value="GAA4792937.1"/>
    <property type="molecule type" value="Genomic_DNA"/>
</dbReference>
<evidence type="ECO:0000256" key="1">
    <source>
        <dbReference type="SAM" id="SignalP"/>
    </source>
</evidence>
<dbReference type="Proteomes" id="UP001501411">
    <property type="component" value="Unassembled WGS sequence"/>
</dbReference>
<evidence type="ECO:0000313" key="4">
    <source>
        <dbReference type="Proteomes" id="UP001501411"/>
    </source>
</evidence>
<organism evidence="3 4">
    <name type="scientific">Olivibacter ginsenosidimutans</name>
    <dbReference type="NCBI Taxonomy" id="1176537"/>
    <lineage>
        <taxon>Bacteria</taxon>
        <taxon>Pseudomonadati</taxon>
        <taxon>Bacteroidota</taxon>
        <taxon>Sphingobacteriia</taxon>
        <taxon>Sphingobacteriales</taxon>
        <taxon>Sphingobacteriaceae</taxon>
        <taxon>Olivibacter</taxon>
    </lineage>
</organism>
<gene>
    <name evidence="3" type="ORF">GCM10023231_21410</name>
</gene>
<name>A0ABP9BEB5_9SPHI</name>
<dbReference type="PROSITE" id="PS51257">
    <property type="entry name" value="PROKAR_LIPOPROTEIN"/>
    <property type="match status" value="1"/>
</dbReference>
<feature type="chain" id="PRO_5047084456" description="DUF4142 domain-containing protein" evidence="1">
    <location>
        <begin position="18"/>
        <end position="192"/>
    </location>
</feature>
<reference evidence="4" key="1">
    <citation type="journal article" date="2019" name="Int. J. Syst. Evol. Microbiol.">
        <title>The Global Catalogue of Microorganisms (GCM) 10K type strain sequencing project: providing services to taxonomists for standard genome sequencing and annotation.</title>
        <authorList>
            <consortium name="The Broad Institute Genomics Platform"/>
            <consortium name="The Broad Institute Genome Sequencing Center for Infectious Disease"/>
            <person name="Wu L."/>
            <person name="Ma J."/>
        </authorList>
    </citation>
    <scope>NUCLEOTIDE SEQUENCE [LARGE SCALE GENOMIC DNA]</scope>
    <source>
        <strain evidence="4">JCM 18200</strain>
    </source>
</reference>
<keyword evidence="1" id="KW-0732">Signal</keyword>
<dbReference type="PANTHER" id="PTHR38593:SF1">
    <property type="entry name" value="BLR2558 PROTEIN"/>
    <property type="match status" value="1"/>
</dbReference>
<feature type="domain" description="DUF4142" evidence="2">
    <location>
        <begin position="53"/>
        <end position="188"/>
    </location>
</feature>
<protein>
    <recommendedName>
        <fullName evidence="2">DUF4142 domain-containing protein</fullName>
    </recommendedName>
</protein>
<evidence type="ECO:0000259" key="2">
    <source>
        <dbReference type="Pfam" id="PF13628"/>
    </source>
</evidence>
<dbReference type="InterPro" id="IPR012347">
    <property type="entry name" value="Ferritin-like"/>
</dbReference>
<feature type="signal peptide" evidence="1">
    <location>
        <begin position="1"/>
        <end position="17"/>
    </location>
</feature>
<dbReference type="PANTHER" id="PTHR38593">
    <property type="entry name" value="BLR2558 PROTEIN"/>
    <property type="match status" value="1"/>
</dbReference>
<accession>A0ABP9BEB5</accession>
<dbReference type="Pfam" id="PF13628">
    <property type="entry name" value="DUF4142"/>
    <property type="match status" value="1"/>
</dbReference>
<comment type="caution">
    <text evidence="3">The sequence shown here is derived from an EMBL/GenBank/DDBJ whole genome shotgun (WGS) entry which is preliminary data.</text>
</comment>
<dbReference type="InterPro" id="IPR025419">
    <property type="entry name" value="DUF4142"/>
</dbReference>
<sequence length="192" mass="21552">MIMVKHLVFVGSALLLAAACSQNERNNYRKEPLSAVDSAAEKVVADSGKLVDRDSEFVTAVAISGMVEIKAGELAKKRSTDTAIQNFGALLIKQHQQLAKDLKATLSLRHFTLPEQLDTNQQQRLNELATKSSQVFDQAFLQWMIEDHQKMVDWFSLQGSHAKDVQIQSFANKNLPILKNHLLIAKELRKQK</sequence>
<keyword evidence="4" id="KW-1185">Reference proteome</keyword>